<proteinExistence type="inferred from homology"/>
<evidence type="ECO:0000256" key="10">
    <source>
        <dbReference type="ARBA" id="ARBA00023054"/>
    </source>
</evidence>
<evidence type="ECO:0000256" key="4">
    <source>
        <dbReference type="ARBA" id="ARBA00022475"/>
    </source>
</evidence>
<feature type="domain" description="FHA" evidence="20">
    <location>
        <begin position="59"/>
        <end position="114"/>
    </location>
</feature>
<comment type="similarity">
    <text evidence="16">Belongs to the SLMAP family.</text>
</comment>
<dbReference type="GO" id="GO:0031966">
    <property type="term" value="C:mitochondrial membrane"/>
    <property type="evidence" value="ECO:0007669"/>
    <property type="project" value="UniProtKB-SubCell"/>
</dbReference>
<evidence type="ECO:0000256" key="16">
    <source>
        <dbReference type="ARBA" id="ARBA00061687"/>
    </source>
</evidence>
<comment type="subunit">
    <text evidence="17">Homodimer. Interacts with myosin. Interacts with SIKE1 and both associate with the STRIPAK core complex composed of PP2A catalytic and scaffolding subunits, the striatins (PP2A regulatory subunits), the striatin-associated proteins MOB4, STRIP1 and STRIP2, PDCD10 and members of the STE20 kinases, such as STK24 and STK26. Interacts (via FHA domain) with STK3 (when phosphorylated); the interaction associates STK3 with the STRIPAK complex.</text>
</comment>
<keyword evidence="11" id="KW-0496">Mitochondrion</keyword>
<keyword evidence="5" id="KW-0963">Cytoplasm</keyword>
<keyword evidence="13" id="KW-0206">Cytoskeleton</keyword>
<keyword evidence="7" id="KW-0812">Transmembrane</keyword>
<evidence type="ECO:0000256" key="15">
    <source>
        <dbReference type="ARBA" id="ARBA00060409"/>
    </source>
</evidence>
<dbReference type="SUPFAM" id="SSF49879">
    <property type="entry name" value="SMAD/FHA domain"/>
    <property type="match status" value="1"/>
</dbReference>
<evidence type="ECO:0000256" key="11">
    <source>
        <dbReference type="ARBA" id="ARBA00023128"/>
    </source>
</evidence>
<keyword evidence="12" id="KW-0472">Membrane</keyword>
<protein>
    <recommendedName>
        <fullName evidence="18">Sarcolemmal membrane-associated protein</fullName>
    </recommendedName>
</protein>
<name>A0A6A4WUH7_AMPAM</name>
<dbReference type="InterPro" id="IPR051176">
    <property type="entry name" value="Cent_Immune-Sig_Mod"/>
</dbReference>
<dbReference type="Proteomes" id="UP000440578">
    <property type="component" value="Unassembled WGS sequence"/>
</dbReference>
<evidence type="ECO:0000259" key="20">
    <source>
        <dbReference type="PROSITE" id="PS50006"/>
    </source>
</evidence>
<keyword evidence="10 19" id="KW-0175">Coiled coil</keyword>
<evidence type="ECO:0000256" key="18">
    <source>
        <dbReference type="ARBA" id="ARBA00074026"/>
    </source>
</evidence>
<dbReference type="GO" id="GO:0042383">
    <property type="term" value="C:sarcolemma"/>
    <property type="evidence" value="ECO:0007669"/>
    <property type="project" value="UniProtKB-SubCell"/>
</dbReference>
<evidence type="ECO:0000256" key="12">
    <source>
        <dbReference type="ARBA" id="ARBA00023136"/>
    </source>
</evidence>
<dbReference type="GO" id="GO:0005813">
    <property type="term" value="C:centrosome"/>
    <property type="evidence" value="ECO:0007669"/>
    <property type="project" value="UniProtKB-SubCell"/>
</dbReference>
<dbReference type="PANTHER" id="PTHR15715">
    <property type="entry name" value="CENTROSOMAL PROTEIN OF 170 KDA"/>
    <property type="match status" value="1"/>
</dbReference>
<gene>
    <name evidence="21" type="primary">SLMAP</name>
    <name evidence="21" type="ORF">FJT64_021342</name>
</gene>
<keyword evidence="4" id="KW-1003">Cell membrane</keyword>
<evidence type="ECO:0000256" key="3">
    <source>
        <dbReference type="ARBA" id="ARBA00004389"/>
    </source>
</evidence>
<evidence type="ECO:0000256" key="19">
    <source>
        <dbReference type="SAM" id="Coils"/>
    </source>
</evidence>
<reference evidence="21 22" key="1">
    <citation type="submission" date="2019-07" db="EMBL/GenBank/DDBJ databases">
        <title>Draft genome assembly of a fouling barnacle, Amphibalanus amphitrite (Darwin, 1854): The first reference genome for Thecostraca.</title>
        <authorList>
            <person name="Kim W."/>
        </authorList>
    </citation>
    <scope>NUCLEOTIDE SEQUENCE [LARGE SCALE GENOMIC DNA]</scope>
    <source>
        <strain evidence="21">SNU_AA5</strain>
        <tissue evidence="21">Soma without cirri and trophi</tissue>
    </source>
</reference>
<feature type="coiled-coil region" evidence="19">
    <location>
        <begin position="252"/>
        <end position="399"/>
    </location>
</feature>
<dbReference type="Pfam" id="PF00498">
    <property type="entry name" value="FHA"/>
    <property type="match status" value="1"/>
</dbReference>
<evidence type="ECO:0000313" key="21">
    <source>
        <dbReference type="EMBL" id="KAF0307290.1"/>
    </source>
</evidence>
<sequence>MVVINPARGPGVWPHQPAPDSLIGTATDPATKMVSRATLICRPNSHPFQDRHLTLEKPEKIGRSVARSRAATNNAIFDCKVLSRNHALLWFENGKFFLQDTKSSNGTFVNSQRLGKGTDESPPRELCSGDIVQFGVDVMENSKKVTHGCIVATLKLYLPDGKEAKASTASIPLSPANPIQSQELYQLQQCVQEAVHRERAVENKLATLQRLLDGVQTATNSSWKALIDEDRLLTRLEILEGQHALYSKNFGEDKLREEIARLQEEKNVYQNVAKESLKKVLQEKLEAVRKLQELERTVSSAQDECRRQTDLRDAAGRELTELAAKYEAKQSAVAELETKVKELEEEALAAEMRWDVERAGAEARAAQQRIEEAQQRARLEVLQAESDFTKQQLHRAQTEDAEQTGL</sequence>
<evidence type="ECO:0000256" key="13">
    <source>
        <dbReference type="ARBA" id="ARBA00023212"/>
    </source>
</evidence>
<organism evidence="21 22">
    <name type="scientific">Amphibalanus amphitrite</name>
    <name type="common">Striped barnacle</name>
    <name type="synonym">Balanus amphitrite</name>
    <dbReference type="NCBI Taxonomy" id="1232801"/>
    <lineage>
        <taxon>Eukaryota</taxon>
        <taxon>Metazoa</taxon>
        <taxon>Ecdysozoa</taxon>
        <taxon>Arthropoda</taxon>
        <taxon>Crustacea</taxon>
        <taxon>Multicrustacea</taxon>
        <taxon>Cirripedia</taxon>
        <taxon>Thoracica</taxon>
        <taxon>Thoracicalcarea</taxon>
        <taxon>Balanomorpha</taxon>
        <taxon>Balanoidea</taxon>
        <taxon>Balanidae</taxon>
        <taxon>Amphibalaninae</taxon>
        <taxon>Amphibalanus</taxon>
    </lineage>
</organism>
<dbReference type="EMBL" id="VIIS01000590">
    <property type="protein sequence ID" value="KAF0307290.1"/>
    <property type="molecule type" value="Genomic_DNA"/>
</dbReference>
<dbReference type="PANTHER" id="PTHR15715:SF37">
    <property type="entry name" value="LD47843P"/>
    <property type="match status" value="1"/>
</dbReference>
<dbReference type="CDD" id="cd21911">
    <property type="entry name" value="CC1_SLMAP"/>
    <property type="match status" value="1"/>
</dbReference>
<keyword evidence="8" id="KW-0256">Endoplasmic reticulum</keyword>
<evidence type="ECO:0000256" key="2">
    <source>
        <dbReference type="ARBA" id="ARBA00004304"/>
    </source>
</evidence>
<dbReference type="PROSITE" id="PS50006">
    <property type="entry name" value="FHA_DOMAIN"/>
    <property type="match status" value="1"/>
</dbReference>
<dbReference type="AlphaFoldDB" id="A0A6A4WUH7"/>
<evidence type="ECO:0000256" key="14">
    <source>
        <dbReference type="ARBA" id="ARBA00057671"/>
    </source>
</evidence>
<evidence type="ECO:0000256" key="6">
    <source>
        <dbReference type="ARBA" id="ARBA00022553"/>
    </source>
</evidence>
<dbReference type="OrthoDB" id="687730at2759"/>
<accession>A0A6A4WUH7</accession>
<comment type="function">
    <text evidence="14">Associates with the striatin-interacting phosphatase and kinase (STRIPAK) core complex, forming the extended (SIKE1:SLMAP)STRIPAK complex. The (SIKE1:SLMAP)STRIPAK complex dephosphorylates STK3 leading to the inhibition of Hippo signaling and the control of cell growth. May play a role during myoblast fusion.</text>
</comment>
<dbReference type="InterPro" id="IPR000253">
    <property type="entry name" value="FHA_dom"/>
</dbReference>
<evidence type="ECO:0000256" key="5">
    <source>
        <dbReference type="ARBA" id="ARBA00022490"/>
    </source>
</evidence>
<comment type="subcellular location">
    <subcellularLocation>
        <location evidence="15">Cell membrane</location>
        <location evidence="15">Sarcolemma</location>
        <topology evidence="15">Single-pass type IV membrane protein</topology>
    </subcellularLocation>
    <subcellularLocation>
        <location evidence="1">Cytoplasm</location>
        <location evidence="1">Cytoskeleton</location>
        <location evidence="1">Microtubule organizing center</location>
        <location evidence="1">Centrosome</location>
    </subcellularLocation>
    <subcellularLocation>
        <location evidence="3">Endoplasmic reticulum membrane</location>
        <topology evidence="3">Single-pass membrane protein</topology>
    </subcellularLocation>
    <subcellularLocation>
        <location evidence="2">Mitochondrion membrane</location>
        <topology evidence="2">Single-pass membrane protein</topology>
    </subcellularLocation>
</comment>
<keyword evidence="9" id="KW-1133">Transmembrane helix</keyword>
<dbReference type="InterPro" id="IPR008984">
    <property type="entry name" value="SMAD_FHA_dom_sf"/>
</dbReference>
<evidence type="ECO:0000256" key="9">
    <source>
        <dbReference type="ARBA" id="ARBA00022989"/>
    </source>
</evidence>
<evidence type="ECO:0000256" key="17">
    <source>
        <dbReference type="ARBA" id="ARBA00066015"/>
    </source>
</evidence>
<dbReference type="CDD" id="cd22679">
    <property type="entry name" value="FHA_SLMAP"/>
    <property type="match status" value="1"/>
</dbReference>
<evidence type="ECO:0000256" key="1">
    <source>
        <dbReference type="ARBA" id="ARBA00004300"/>
    </source>
</evidence>
<evidence type="ECO:0000256" key="8">
    <source>
        <dbReference type="ARBA" id="ARBA00022824"/>
    </source>
</evidence>
<dbReference type="Gene3D" id="2.60.200.20">
    <property type="match status" value="1"/>
</dbReference>
<evidence type="ECO:0000256" key="7">
    <source>
        <dbReference type="ARBA" id="ARBA00022692"/>
    </source>
</evidence>
<evidence type="ECO:0000313" key="22">
    <source>
        <dbReference type="Proteomes" id="UP000440578"/>
    </source>
</evidence>
<keyword evidence="6" id="KW-0597">Phosphoprotein</keyword>
<keyword evidence="22" id="KW-1185">Reference proteome</keyword>
<comment type="caution">
    <text evidence="21">The sequence shown here is derived from an EMBL/GenBank/DDBJ whole genome shotgun (WGS) entry which is preliminary data.</text>
</comment>
<dbReference type="SMART" id="SM00240">
    <property type="entry name" value="FHA"/>
    <property type="match status" value="1"/>
</dbReference>
<dbReference type="GO" id="GO:0005789">
    <property type="term" value="C:endoplasmic reticulum membrane"/>
    <property type="evidence" value="ECO:0007669"/>
    <property type="project" value="UniProtKB-SubCell"/>
</dbReference>
<dbReference type="FunFam" id="2.60.200.20:FF:000003">
    <property type="entry name" value="sarcolemmal membrane-associated protein isoform X2"/>
    <property type="match status" value="1"/>
</dbReference>